<reference evidence="3 4" key="1">
    <citation type="submission" date="2016-02" db="EMBL/GenBank/DDBJ databases">
        <title>Genome analysis of coral dinoflagellate symbionts highlights evolutionary adaptations to a symbiotic lifestyle.</title>
        <authorList>
            <person name="Aranda M."/>
            <person name="Li Y."/>
            <person name="Liew Y.J."/>
            <person name="Baumgarten S."/>
            <person name="Simakov O."/>
            <person name="Wilson M."/>
            <person name="Piel J."/>
            <person name="Ashoor H."/>
            <person name="Bougouffa S."/>
            <person name="Bajic V.B."/>
            <person name="Ryu T."/>
            <person name="Ravasi T."/>
            <person name="Bayer T."/>
            <person name="Micklem G."/>
            <person name="Kim H."/>
            <person name="Bhak J."/>
            <person name="Lajeunesse T.C."/>
            <person name="Voolstra C.R."/>
        </authorList>
    </citation>
    <scope>NUCLEOTIDE SEQUENCE [LARGE SCALE GENOMIC DNA]</scope>
    <source>
        <strain evidence="3 4">CCMP2467</strain>
    </source>
</reference>
<feature type="transmembrane region" description="Helical" evidence="2">
    <location>
        <begin position="28"/>
        <end position="46"/>
    </location>
</feature>
<keyword evidence="4" id="KW-1185">Reference proteome</keyword>
<feature type="region of interest" description="Disordered" evidence="1">
    <location>
        <begin position="654"/>
        <end position="684"/>
    </location>
</feature>
<feature type="region of interest" description="Disordered" evidence="1">
    <location>
        <begin position="577"/>
        <end position="625"/>
    </location>
</feature>
<dbReference type="OrthoDB" id="21204at2759"/>
<comment type="caution">
    <text evidence="3">The sequence shown here is derived from an EMBL/GenBank/DDBJ whole genome shotgun (WGS) entry which is preliminary data.</text>
</comment>
<evidence type="ECO:0000256" key="2">
    <source>
        <dbReference type="SAM" id="Phobius"/>
    </source>
</evidence>
<sequence length="827" mass="88647">MASTIEPRPRSPEIEQPDVENAAKLPCILGGLCGCGWIGICLAFTSASFLEHEPVAKLILGVVWCGFLGIMAMSALLLVRAPTVVHLKPGLEFVWARMDLDTLSAASATPEFYVMRLEAGAKPQRGQKANPSWTKPWAQKTCLCCLDDFKQGDKEVAPTTKLLLHFPRQDEQDVKKHLVTGDFLRQSWYLTGLPPCPVRMFNEQIGLVRLAVLDDLRVAGHPDYQEIHVEWPLSLGLSEMKSQLHALRERQVLGFFAARQLGCLLNAVSHDLRERAQEVVLGSEPSEYWVVVRNFSGEELHPVGIFSRFSDCKGRDCRPERGGYPLARQLVAMSEEEDGQPLAPRDALAAGEGFEDPHCPLAVVRCGNQADGTEVVITAIAVKEHDGKIVLAVPTSAWHRQVSRRTLPKGFLAKVCAAEACGSALRSEALEGATVRVWLGLVEPTAEDSIQVPDDMPENVIGFGELSPGVPALPFVPALVAAAEDHFSFATGDSGRPAERDPIGSRLARLEQMLLNVMPQASAAGSGPKSKAKAKVRASPVLEGSLPELDPAVVAAAKAAGVSEGALAEMELLMKKGRGSRLRPEPVPPGPRPHNPLDESEEEDDDGAGVGSGAPLVSSVQPGPGASQAEAFAAAMFRMMEGYHRGSAKAGSSLERALDGAGSGSGEASSLPGARRNSAARKALRDALTTSPDELTAVIENLMAEDLASAAPGVAARARLNLGLLVFDQMSIDKGSFVLAGELSLENPPPAHSYRQHEHHNTGVVYSRLLDPRWSEVAISHLKEQAEFLTKRTQLGRAQGTSTGADPPSEEATTPAPRRRRQTGKDA</sequence>
<evidence type="ECO:0000313" key="4">
    <source>
        <dbReference type="Proteomes" id="UP000186817"/>
    </source>
</evidence>
<keyword evidence="2" id="KW-1133">Transmembrane helix</keyword>
<gene>
    <name evidence="3" type="ORF">AK812_SmicGene37328</name>
</gene>
<keyword evidence="2" id="KW-0812">Transmembrane</keyword>
<proteinExistence type="predicted"/>
<evidence type="ECO:0000313" key="3">
    <source>
        <dbReference type="EMBL" id="OLP82045.1"/>
    </source>
</evidence>
<feature type="compositionally biased region" description="Acidic residues" evidence="1">
    <location>
        <begin position="598"/>
        <end position="607"/>
    </location>
</feature>
<name>A0A1Q9CGI2_SYMMI</name>
<accession>A0A1Q9CGI2</accession>
<dbReference type="Proteomes" id="UP000186817">
    <property type="component" value="Unassembled WGS sequence"/>
</dbReference>
<dbReference type="EMBL" id="LSRX01001227">
    <property type="protein sequence ID" value="OLP82045.1"/>
    <property type="molecule type" value="Genomic_DNA"/>
</dbReference>
<evidence type="ECO:0000256" key="1">
    <source>
        <dbReference type="SAM" id="MobiDB-lite"/>
    </source>
</evidence>
<keyword evidence="2" id="KW-0472">Membrane</keyword>
<feature type="transmembrane region" description="Helical" evidence="2">
    <location>
        <begin position="58"/>
        <end position="79"/>
    </location>
</feature>
<protein>
    <submittedName>
        <fullName evidence="3">Uncharacterized protein</fullName>
    </submittedName>
</protein>
<organism evidence="3 4">
    <name type="scientific">Symbiodinium microadriaticum</name>
    <name type="common">Dinoflagellate</name>
    <name type="synonym">Zooxanthella microadriatica</name>
    <dbReference type="NCBI Taxonomy" id="2951"/>
    <lineage>
        <taxon>Eukaryota</taxon>
        <taxon>Sar</taxon>
        <taxon>Alveolata</taxon>
        <taxon>Dinophyceae</taxon>
        <taxon>Suessiales</taxon>
        <taxon>Symbiodiniaceae</taxon>
        <taxon>Symbiodinium</taxon>
    </lineage>
</organism>
<dbReference type="AlphaFoldDB" id="A0A1Q9CGI2"/>
<feature type="compositionally biased region" description="Basic residues" evidence="1">
    <location>
        <begin position="817"/>
        <end position="827"/>
    </location>
</feature>
<feature type="region of interest" description="Disordered" evidence="1">
    <location>
        <begin position="792"/>
        <end position="827"/>
    </location>
</feature>
<feature type="compositionally biased region" description="Pro residues" evidence="1">
    <location>
        <begin position="585"/>
        <end position="594"/>
    </location>
</feature>